<dbReference type="EMBL" id="SRLO01000161">
    <property type="protein sequence ID" value="TNN70608.1"/>
    <property type="molecule type" value="Genomic_DNA"/>
</dbReference>
<keyword evidence="3" id="KW-1185">Reference proteome</keyword>
<organism evidence="2 3">
    <name type="scientific">Liparis tanakae</name>
    <name type="common">Tanaka's snailfish</name>
    <dbReference type="NCBI Taxonomy" id="230148"/>
    <lineage>
        <taxon>Eukaryota</taxon>
        <taxon>Metazoa</taxon>
        <taxon>Chordata</taxon>
        <taxon>Craniata</taxon>
        <taxon>Vertebrata</taxon>
        <taxon>Euteleostomi</taxon>
        <taxon>Actinopterygii</taxon>
        <taxon>Neopterygii</taxon>
        <taxon>Teleostei</taxon>
        <taxon>Neoteleostei</taxon>
        <taxon>Acanthomorphata</taxon>
        <taxon>Eupercaria</taxon>
        <taxon>Perciformes</taxon>
        <taxon>Cottioidei</taxon>
        <taxon>Cottales</taxon>
        <taxon>Liparidae</taxon>
        <taxon>Liparis</taxon>
    </lineage>
</organism>
<feature type="compositionally biased region" description="Basic residues" evidence="1">
    <location>
        <begin position="14"/>
        <end position="25"/>
    </location>
</feature>
<accession>A0A4Z2HY72</accession>
<proteinExistence type="predicted"/>
<dbReference type="Proteomes" id="UP000314294">
    <property type="component" value="Unassembled WGS sequence"/>
</dbReference>
<feature type="compositionally biased region" description="Basic and acidic residues" evidence="1">
    <location>
        <begin position="1"/>
        <end position="10"/>
    </location>
</feature>
<evidence type="ECO:0000313" key="3">
    <source>
        <dbReference type="Proteomes" id="UP000314294"/>
    </source>
</evidence>
<feature type="region of interest" description="Disordered" evidence="1">
    <location>
        <begin position="62"/>
        <end position="111"/>
    </location>
</feature>
<evidence type="ECO:0000256" key="1">
    <source>
        <dbReference type="SAM" id="MobiDB-lite"/>
    </source>
</evidence>
<reference evidence="2 3" key="1">
    <citation type="submission" date="2019-03" db="EMBL/GenBank/DDBJ databases">
        <title>First draft genome of Liparis tanakae, snailfish: a comprehensive survey of snailfish specific genes.</title>
        <authorList>
            <person name="Kim W."/>
            <person name="Song I."/>
            <person name="Jeong J.-H."/>
            <person name="Kim D."/>
            <person name="Kim S."/>
            <person name="Ryu S."/>
            <person name="Song J.Y."/>
            <person name="Lee S.K."/>
        </authorList>
    </citation>
    <scope>NUCLEOTIDE SEQUENCE [LARGE SCALE GENOMIC DNA]</scope>
    <source>
        <tissue evidence="2">Muscle</tissue>
    </source>
</reference>
<dbReference type="AlphaFoldDB" id="A0A4Z2HY72"/>
<feature type="region of interest" description="Disordered" evidence="1">
    <location>
        <begin position="1"/>
        <end position="25"/>
    </location>
</feature>
<gene>
    <name evidence="2" type="ORF">EYF80_019192</name>
</gene>
<evidence type="ECO:0000313" key="2">
    <source>
        <dbReference type="EMBL" id="TNN70608.1"/>
    </source>
</evidence>
<name>A0A4Z2HY72_9TELE</name>
<protein>
    <submittedName>
        <fullName evidence="2">Uncharacterized protein</fullName>
    </submittedName>
</protein>
<sequence length="171" mass="18326">MSEEAKEKAGSGKAAHRKKKGKKPGGRTWAALLFVLDGKTLVRLEDWGNKPFCDRAFKEKCHRNASPKATSPEPGGTVAVGKGVERDEYSTADGMSSGPGQPTVFPDDEDELPSLCLFPSQTLTSSVWVSRRHAVAAAEVKEANEIDAVIGLVAPVGDAPSRYTDSPQMRD</sequence>
<comment type="caution">
    <text evidence="2">The sequence shown here is derived from an EMBL/GenBank/DDBJ whole genome shotgun (WGS) entry which is preliminary data.</text>
</comment>